<dbReference type="AlphaFoldDB" id="A0A915YWF9"/>
<reference evidence="2" key="1">
    <citation type="submission" date="2020-05" db="EMBL/GenBank/DDBJ databases">
        <authorList>
            <person name="Rincon C."/>
            <person name="Sanders R I."/>
            <person name="Robbins C."/>
            <person name="Chaturvedi A."/>
        </authorList>
    </citation>
    <scope>NUCLEOTIDE SEQUENCE</scope>
    <source>
        <strain evidence="2">CHB12</strain>
    </source>
</reference>
<organism evidence="2 3">
    <name type="scientific">Rhizophagus irregularis</name>
    <dbReference type="NCBI Taxonomy" id="588596"/>
    <lineage>
        <taxon>Eukaryota</taxon>
        <taxon>Fungi</taxon>
        <taxon>Fungi incertae sedis</taxon>
        <taxon>Mucoromycota</taxon>
        <taxon>Glomeromycotina</taxon>
        <taxon>Glomeromycetes</taxon>
        <taxon>Glomerales</taxon>
        <taxon>Glomeraceae</taxon>
        <taxon>Rhizophagus</taxon>
    </lineage>
</organism>
<sequence length="66" mass="7416">MASTQFVKPSHSRSLASSKFKLFDFTLEERAIPAVNLIGLFHFFGLECFGILGKISFLYVLNFGLL</sequence>
<name>A0A915YWF9_9GLOM</name>
<gene>
    <name evidence="2" type="ORF">CHRIB12_LOCUS4640</name>
</gene>
<evidence type="ECO:0000313" key="3">
    <source>
        <dbReference type="Proteomes" id="UP000684084"/>
    </source>
</evidence>
<keyword evidence="1" id="KW-1133">Transmembrane helix</keyword>
<feature type="transmembrane region" description="Helical" evidence="1">
    <location>
        <begin position="37"/>
        <end position="61"/>
    </location>
</feature>
<comment type="caution">
    <text evidence="2">The sequence shown here is derived from an EMBL/GenBank/DDBJ whole genome shotgun (WGS) entry which is preliminary data.</text>
</comment>
<evidence type="ECO:0000313" key="2">
    <source>
        <dbReference type="EMBL" id="CAB5349247.1"/>
    </source>
</evidence>
<dbReference type="Proteomes" id="UP000684084">
    <property type="component" value="Unassembled WGS sequence"/>
</dbReference>
<keyword evidence="1" id="KW-0812">Transmembrane</keyword>
<evidence type="ECO:0000256" key="1">
    <source>
        <dbReference type="SAM" id="Phobius"/>
    </source>
</evidence>
<accession>A0A915YWF9</accession>
<proteinExistence type="predicted"/>
<dbReference type="EMBL" id="CAGKOT010000007">
    <property type="protein sequence ID" value="CAB5349247.1"/>
    <property type="molecule type" value="Genomic_DNA"/>
</dbReference>
<keyword evidence="1" id="KW-0472">Membrane</keyword>
<dbReference type="VEuPathDB" id="FungiDB:RhiirFUN_016129"/>
<protein>
    <submittedName>
        <fullName evidence="2">Uncharacterized protein</fullName>
    </submittedName>
</protein>